<feature type="transmembrane region" description="Helical" evidence="11">
    <location>
        <begin position="777"/>
        <end position="796"/>
    </location>
</feature>
<feature type="transmembrane region" description="Helical" evidence="11">
    <location>
        <begin position="637"/>
        <end position="657"/>
    </location>
</feature>
<reference evidence="12" key="2">
    <citation type="submission" date="2023-05" db="EMBL/GenBank/DDBJ databases">
        <authorList>
            <consortium name="Lawrence Berkeley National Laboratory"/>
            <person name="Steindorff A."/>
            <person name="Hensen N."/>
            <person name="Bonometti L."/>
            <person name="Westerberg I."/>
            <person name="Brannstrom I.O."/>
            <person name="Guillou S."/>
            <person name="Cros-Aarteil S."/>
            <person name="Calhoun S."/>
            <person name="Haridas S."/>
            <person name="Kuo A."/>
            <person name="Mondo S."/>
            <person name="Pangilinan J."/>
            <person name="Riley R."/>
            <person name="Labutti K."/>
            <person name="Andreopoulos B."/>
            <person name="Lipzen A."/>
            <person name="Chen C."/>
            <person name="Yanf M."/>
            <person name="Daum C."/>
            <person name="Ng V."/>
            <person name="Clum A."/>
            <person name="Ohm R."/>
            <person name="Martin F."/>
            <person name="Silar P."/>
            <person name="Natvig D."/>
            <person name="Lalanne C."/>
            <person name="Gautier V."/>
            <person name="Ament-Velasquez S.L."/>
            <person name="Kruys A."/>
            <person name="Hutchinson M.I."/>
            <person name="Powell A.J."/>
            <person name="Barry K."/>
            <person name="Miller A.N."/>
            <person name="Grigoriev I.V."/>
            <person name="Debuchy R."/>
            <person name="Gladieux P."/>
            <person name="Thoren M.H."/>
            <person name="Johannesson H."/>
        </authorList>
    </citation>
    <scope>NUCLEOTIDE SEQUENCE</scope>
    <source>
        <strain evidence="12">CBS 538.74</strain>
    </source>
</reference>
<feature type="region of interest" description="Disordered" evidence="10">
    <location>
        <begin position="127"/>
        <end position="148"/>
    </location>
</feature>
<evidence type="ECO:0000256" key="7">
    <source>
        <dbReference type="ARBA" id="ARBA00022824"/>
    </source>
</evidence>
<feature type="region of interest" description="Disordered" evidence="10">
    <location>
        <begin position="74"/>
        <end position="94"/>
    </location>
</feature>
<evidence type="ECO:0000256" key="10">
    <source>
        <dbReference type="SAM" id="MobiDB-lite"/>
    </source>
</evidence>
<feature type="transmembrane region" description="Helical" evidence="11">
    <location>
        <begin position="193"/>
        <end position="216"/>
    </location>
</feature>
<comment type="caution">
    <text evidence="12">The sequence shown here is derived from an EMBL/GenBank/DDBJ whole genome shotgun (WGS) entry which is preliminary data.</text>
</comment>
<dbReference type="GO" id="GO:0004168">
    <property type="term" value="F:dolichol kinase activity"/>
    <property type="evidence" value="ECO:0007669"/>
    <property type="project" value="UniProtKB-EC"/>
</dbReference>
<evidence type="ECO:0000256" key="4">
    <source>
        <dbReference type="ARBA" id="ARBA00022679"/>
    </source>
</evidence>
<feature type="region of interest" description="Disordered" evidence="10">
    <location>
        <begin position="1"/>
        <end position="20"/>
    </location>
</feature>
<dbReference type="AlphaFoldDB" id="A0AAN6ZXC6"/>
<evidence type="ECO:0000256" key="9">
    <source>
        <dbReference type="ARBA" id="ARBA00023136"/>
    </source>
</evidence>
<evidence type="ECO:0000313" key="13">
    <source>
        <dbReference type="Proteomes" id="UP001302745"/>
    </source>
</evidence>
<keyword evidence="8 11" id="KW-1133">Transmembrane helix</keyword>
<gene>
    <name evidence="12" type="ORF">C8A00DRAFT_13518</name>
</gene>
<evidence type="ECO:0000256" key="6">
    <source>
        <dbReference type="ARBA" id="ARBA00022777"/>
    </source>
</evidence>
<dbReference type="GO" id="GO:0005789">
    <property type="term" value="C:endoplasmic reticulum membrane"/>
    <property type="evidence" value="ECO:0007669"/>
    <property type="project" value="UniProtKB-SubCell"/>
</dbReference>
<keyword evidence="6 12" id="KW-0418">Kinase</keyword>
<comment type="similarity">
    <text evidence="2">Belongs to the polyprenol kinase family.</text>
</comment>
<keyword evidence="4" id="KW-0808">Transferase</keyword>
<dbReference type="PANTHER" id="PTHR13205">
    <property type="entry name" value="TRANSMEMBRANE PROTEIN 15-RELATED"/>
    <property type="match status" value="1"/>
</dbReference>
<feature type="transmembrane region" description="Helical" evidence="11">
    <location>
        <begin position="366"/>
        <end position="393"/>
    </location>
</feature>
<feature type="compositionally biased region" description="Polar residues" evidence="10">
    <location>
        <begin position="482"/>
        <end position="494"/>
    </location>
</feature>
<feature type="transmembrane region" description="Helical" evidence="11">
    <location>
        <begin position="341"/>
        <end position="360"/>
    </location>
</feature>
<keyword evidence="13" id="KW-1185">Reference proteome</keyword>
<dbReference type="EMBL" id="MU856887">
    <property type="protein sequence ID" value="KAK4155465.1"/>
    <property type="molecule type" value="Genomic_DNA"/>
</dbReference>
<feature type="transmembrane region" description="Helical" evidence="11">
    <location>
        <begin position="735"/>
        <end position="757"/>
    </location>
</feature>
<evidence type="ECO:0000256" key="5">
    <source>
        <dbReference type="ARBA" id="ARBA00022692"/>
    </source>
</evidence>
<comment type="subcellular location">
    <subcellularLocation>
        <location evidence="1">Endoplasmic reticulum membrane</location>
        <topology evidence="1">Multi-pass membrane protein</topology>
    </subcellularLocation>
</comment>
<evidence type="ECO:0000256" key="11">
    <source>
        <dbReference type="SAM" id="Phobius"/>
    </source>
</evidence>
<feature type="region of interest" description="Disordered" evidence="10">
    <location>
        <begin position="482"/>
        <end position="523"/>
    </location>
</feature>
<evidence type="ECO:0000313" key="12">
    <source>
        <dbReference type="EMBL" id="KAK4155465.1"/>
    </source>
</evidence>
<keyword evidence="9 11" id="KW-0472">Membrane</keyword>
<evidence type="ECO:0000256" key="1">
    <source>
        <dbReference type="ARBA" id="ARBA00004477"/>
    </source>
</evidence>
<sequence length="919" mass="99924">MPEHLEVPIAPIGPPSGDEDHDRLIILSRSPHPYHRLNSELLEPSDRIAYRASTAGDGDQDSSAILAHPFPAFARDSPVSESGTEADDEHFLRGLPAPKARLHKGLRGRNEPLSGASTPLLSPAVLEEEGRKTNPGPSHGGYECDKRGTAERVRRRRELIRRATEVLLLVCQGGMVASNPEVQPFLRLYQTELFAVGGLFCGLVAAYPLRLVAWAYRRGKPHKLIPVRVPATFDPAPLLYPPLVPVAVSLLIAQNVKGVVLPSLVLGICALPRPLIPGARYWEHLSCTQWLLSCIPFTLHTLTSKTRAFKEDEIPCEVLVLLYPLHQTLCLVLHHLTTTSLLVSELQLLSAALIGLLLLASSPQAVILQAVLWGGGLGLVVSCGQVIQWGISLARVPKWRFRRVTPSTRSDSGFQLLRQFFPFSRSRSGSRASFDSVASESDHSADEYLDGRVSAFPARVTQAGSISDAELMPATLVNSATVHSNSAEPFQPQSPARRHTLPTSGKPLDRPKTTPSGRRKRAASSRVRALFSLTQTQATVRKWLYASYVYLCILVVILVGIRLYVQHHALASNEPVGWALGYLFGDIPQFRFQIVKANLERWVRLPPLSSSSTPTCCDDGWLQHARLTSLGAANTRLFLSAYWLLTIATGLAIVLRLSPVYEVDTRRKVFHFMMVAMFLPSIFIDPCYVALALALMLAIFLVLDLLRASQLPPLSKPVARFLTPYVDGRDLRGPVVISHIFLLIGCAIPMWLSLASLPRTGGGLVAAAGWEVPTREVGMVSGVVCVGLGDAAASLVGRRWGHRKWLWGGGKSVEGSLAFAVAVFGGLMAAALWLRVGGWAVSSSASSSSFVVEVRSLSGMDSLMSVLDLGRLWPWLRTEAPRTAVCASLASLTEAVLTGGNDNVVVPVVLWTCVKSLGV</sequence>
<proteinExistence type="inferred from homology"/>
<dbReference type="Proteomes" id="UP001302745">
    <property type="component" value="Unassembled WGS sequence"/>
</dbReference>
<evidence type="ECO:0000256" key="3">
    <source>
        <dbReference type="ARBA" id="ARBA00012132"/>
    </source>
</evidence>
<organism evidence="12 13">
    <name type="scientific">Chaetomidium leptoderma</name>
    <dbReference type="NCBI Taxonomy" id="669021"/>
    <lineage>
        <taxon>Eukaryota</taxon>
        <taxon>Fungi</taxon>
        <taxon>Dikarya</taxon>
        <taxon>Ascomycota</taxon>
        <taxon>Pezizomycotina</taxon>
        <taxon>Sordariomycetes</taxon>
        <taxon>Sordariomycetidae</taxon>
        <taxon>Sordariales</taxon>
        <taxon>Chaetomiaceae</taxon>
        <taxon>Chaetomidium</taxon>
    </lineage>
</organism>
<feature type="transmembrane region" description="Helical" evidence="11">
    <location>
        <begin position="543"/>
        <end position="565"/>
    </location>
</feature>
<accession>A0AAN6ZXC6</accession>
<evidence type="ECO:0000256" key="2">
    <source>
        <dbReference type="ARBA" id="ARBA00010794"/>
    </source>
</evidence>
<dbReference type="EC" id="2.7.1.108" evidence="3"/>
<keyword evidence="7" id="KW-0256">Endoplasmic reticulum</keyword>
<feature type="transmembrane region" description="Helical" evidence="11">
    <location>
        <begin position="817"/>
        <end position="841"/>
    </location>
</feature>
<dbReference type="PANTHER" id="PTHR13205:SF15">
    <property type="entry name" value="DOLICHOL KINASE"/>
    <property type="match status" value="1"/>
</dbReference>
<reference evidence="12" key="1">
    <citation type="journal article" date="2023" name="Mol. Phylogenet. Evol.">
        <title>Genome-scale phylogeny and comparative genomics of the fungal order Sordariales.</title>
        <authorList>
            <person name="Hensen N."/>
            <person name="Bonometti L."/>
            <person name="Westerberg I."/>
            <person name="Brannstrom I.O."/>
            <person name="Guillou S."/>
            <person name="Cros-Aarteil S."/>
            <person name="Calhoun S."/>
            <person name="Haridas S."/>
            <person name="Kuo A."/>
            <person name="Mondo S."/>
            <person name="Pangilinan J."/>
            <person name="Riley R."/>
            <person name="LaButti K."/>
            <person name="Andreopoulos B."/>
            <person name="Lipzen A."/>
            <person name="Chen C."/>
            <person name="Yan M."/>
            <person name="Daum C."/>
            <person name="Ng V."/>
            <person name="Clum A."/>
            <person name="Steindorff A."/>
            <person name="Ohm R.A."/>
            <person name="Martin F."/>
            <person name="Silar P."/>
            <person name="Natvig D.O."/>
            <person name="Lalanne C."/>
            <person name="Gautier V."/>
            <person name="Ament-Velasquez S.L."/>
            <person name="Kruys A."/>
            <person name="Hutchinson M.I."/>
            <person name="Powell A.J."/>
            <person name="Barry K."/>
            <person name="Miller A.N."/>
            <person name="Grigoriev I.V."/>
            <person name="Debuchy R."/>
            <person name="Gladieux P."/>
            <person name="Hiltunen Thoren M."/>
            <person name="Johannesson H."/>
        </authorList>
    </citation>
    <scope>NUCLEOTIDE SEQUENCE</scope>
    <source>
        <strain evidence="12">CBS 538.74</strain>
    </source>
</reference>
<dbReference type="InterPro" id="IPR032974">
    <property type="entry name" value="Polypren_kinase"/>
</dbReference>
<dbReference type="GO" id="GO:0043048">
    <property type="term" value="P:dolichyl monophosphate biosynthetic process"/>
    <property type="evidence" value="ECO:0007669"/>
    <property type="project" value="TreeGrafter"/>
</dbReference>
<protein>
    <recommendedName>
        <fullName evidence="3">dolichol kinase</fullName>
        <ecNumber evidence="3">2.7.1.108</ecNumber>
    </recommendedName>
</protein>
<evidence type="ECO:0000256" key="8">
    <source>
        <dbReference type="ARBA" id="ARBA00022989"/>
    </source>
</evidence>
<keyword evidence="5 11" id="KW-0812">Transmembrane</keyword>
<name>A0AAN6ZXC6_9PEZI</name>
<feature type="transmembrane region" description="Helical" evidence="11">
    <location>
        <begin position="690"/>
        <end position="706"/>
    </location>
</feature>